<keyword evidence="1" id="KW-0812">Transmembrane</keyword>
<dbReference type="AlphaFoldDB" id="A0A7T1T745"/>
<keyword evidence="3" id="KW-1185">Reference proteome</keyword>
<sequence length="125" mass="13296">MTNFLIKTVANAGALAIATWLVSGIELTGADTASKAVTLIVVALIFGVVNFVVKPLLKFISLPLLVLTLGLFTLVINALMLMLTSWVSDQLDVSFHVDGFGTAFLGGLIISIVAWALHMVLPDRD</sequence>
<evidence type="ECO:0000313" key="2">
    <source>
        <dbReference type="EMBL" id="QPP07622.1"/>
    </source>
</evidence>
<dbReference type="Pfam" id="PF04020">
    <property type="entry name" value="Phage_holin_4_2"/>
    <property type="match status" value="1"/>
</dbReference>
<organism evidence="2 3">
    <name type="scientific">Streptomyces bathyalis</name>
    <dbReference type="NCBI Taxonomy" id="2710756"/>
    <lineage>
        <taxon>Bacteria</taxon>
        <taxon>Bacillati</taxon>
        <taxon>Actinomycetota</taxon>
        <taxon>Actinomycetes</taxon>
        <taxon>Kitasatosporales</taxon>
        <taxon>Streptomycetaceae</taxon>
        <taxon>Streptomyces</taxon>
    </lineage>
</organism>
<dbReference type="RefSeq" id="WP_197351430.1">
    <property type="nucleotide sequence ID" value="NZ_CP048882.1"/>
</dbReference>
<dbReference type="PANTHER" id="PTHR37309">
    <property type="entry name" value="SLR0284 PROTEIN"/>
    <property type="match status" value="1"/>
</dbReference>
<name>A0A7T1T745_9ACTN</name>
<dbReference type="InterPro" id="IPR007165">
    <property type="entry name" value="Phage_holin_4_2"/>
</dbReference>
<evidence type="ECO:0000313" key="3">
    <source>
        <dbReference type="Proteomes" id="UP000595046"/>
    </source>
</evidence>
<gene>
    <name evidence="2" type="ORF">G4Z16_15845</name>
</gene>
<keyword evidence="1" id="KW-0472">Membrane</keyword>
<dbReference type="Proteomes" id="UP000595046">
    <property type="component" value="Chromosome"/>
</dbReference>
<feature type="transmembrane region" description="Helical" evidence="1">
    <location>
        <begin position="65"/>
        <end position="87"/>
    </location>
</feature>
<dbReference type="KEGG" id="sbat:G4Z16_15845"/>
<dbReference type="PANTHER" id="PTHR37309:SF1">
    <property type="entry name" value="SLR0284 PROTEIN"/>
    <property type="match status" value="1"/>
</dbReference>
<protein>
    <submittedName>
        <fullName evidence="2">Phage holin family protein</fullName>
    </submittedName>
</protein>
<dbReference type="EMBL" id="CP048882">
    <property type="protein sequence ID" value="QPP07622.1"/>
    <property type="molecule type" value="Genomic_DNA"/>
</dbReference>
<proteinExistence type="predicted"/>
<reference evidence="3" key="1">
    <citation type="submission" date="2020-02" db="EMBL/GenBank/DDBJ databases">
        <title>Streptomyces sp. ASO4wet.</title>
        <authorList>
            <person name="Risdian C."/>
            <person name="Landwehr W."/>
            <person name="Schupp P."/>
            <person name="Wink J."/>
        </authorList>
    </citation>
    <scope>NUCLEOTIDE SEQUENCE [LARGE SCALE GENOMIC DNA]</scope>
    <source>
        <strain evidence="3">ASO4wet</strain>
    </source>
</reference>
<evidence type="ECO:0000256" key="1">
    <source>
        <dbReference type="SAM" id="Phobius"/>
    </source>
</evidence>
<keyword evidence="1" id="KW-1133">Transmembrane helix</keyword>
<feature type="transmembrane region" description="Helical" evidence="1">
    <location>
        <begin position="34"/>
        <end position="53"/>
    </location>
</feature>
<feature type="transmembrane region" description="Helical" evidence="1">
    <location>
        <begin position="99"/>
        <end position="121"/>
    </location>
</feature>
<accession>A0A7T1T745</accession>